<accession>A0ABS2NIT0</accession>
<name>A0ABS2NIT0_9BACI</name>
<organism evidence="4 5">
    <name type="scientific">Rossellomorea pakistanensis</name>
    <dbReference type="NCBI Taxonomy" id="992288"/>
    <lineage>
        <taxon>Bacteria</taxon>
        <taxon>Bacillati</taxon>
        <taxon>Bacillota</taxon>
        <taxon>Bacilli</taxon>
        <taxon>Bacillales</taxon>
        <taxon>Bacillaceae</taxon>
        <taxon>Rossellomorea</taxon>
    </lineage>
</organism>
<feature type="transmembrane region" description="Helical" evidence="2">
    <location>
        <begin position="51"/>
        <end position="73"/>
    </location>
</feature>
<evidence type="ECO:0000313" key="4">
    <source>
        <dbReference type="EMBL" id="MBM7587775.1"/>
    </source>
</evidence>
<dbReference type="RefSeq" id="WP_205174934.1">
    <property type="nucleotide sequence ID" value="NZ_JAFBDZ010000005.1"/>
</dbReference>
<comment type="caution">
    <text evidence="4">The sequence shown here is derived from an EMBL/GenBank/DDBJ whole genome shotgun (WGS) entry which is preliminary data.</text>
</comment>
<keyword evidence="2" id="KW-1133">Transmembrane helix</keyword>
<protein>
    <submittedName>
        <fullName evidence="4">Membrane protein DedA with SNARE-associated domain</fullName>
    </submittedName>
</protein>
<feature type="transmembrane region" description="Helical" evidence="2">
    <location>
        <begin position="172"/>
        <end position="190"/>
    </location>
</feature>
<dbReference type="InterPro" id="IPR032816">
    <property type="entry name" value="VTT_dom"/>
</dbReference>
<dbReference type="Pfam" id="PF09335">
    <property type="entry name" value="VTT_dom"/>
    <property type="match status" value="1"/>
</dbReference>
<evidence type="ECO:0000256" key="1">
    <source>
        <dbReference type="ARBA" id="ARBA00010792"/>
    </source>
</evidence>
<dbReference type="Proteomes" id="UP001646157">
    <property type="component" value="Unassembled WGS sequence"/>
</dbReference>
<dbReference type="PANTHER" id="PTHR42709:SF9">
    <property type="entry name" value="ALKALINE PHOSPHATASE LIKE PROTEIN"/>
    <property type="match status" value="1"/>
</dbReference>
<feature type="transmembrane region" description="Helical" evidence="2">
    <location>
        <begin position="12"/>
        <end position="31"/>
    </location>
</feature>
<proteinExistence type="inferred from homology"/>
<keyword evidence="2" id="KW-0472">Membrane</keyword>
<evidence type="ECO:0000313" key="5">
    <source>
        <dbReference type="Proteomes" id="UP001646157"/>
    </source>
</evidence>
<comment type="similarity">
    <text evidence="1">Belongs to the DedA family.</text>
</comment>
<keyword evidence="2" id="KW-0812">Transmembrane</keyword>
<sequence length="195" mass="22255">MSIDTIEHYINSYGYIIIFFLLFFGIVGIPAPEESLLFLIGILIINEKLSFGYAVISALLGVFLGMLTAYGCGKFVGYPFIQKYGKYIGISTERWNKAKAKYTKNVKRTIVLGFYLPGIRQISPYFAGIAEIQFKTFFLYSLVGSLCWTIPFIVVGYYAGEYFEINPKYVPYLGLALLVIFLFSLSINYLKEKYR</sequence>
<evidence type="ECO:0000256" key="2">
    <source>
        <dbReference type="SAM" id="Phobius"/>
    </source>
</evidence>
<feature type="transmembrane region" description="Helical" evidence="2">
    <location>
        <begin position="137"/>
        <end position="160"/>
    </location>
</feature>
<reference evidence="4 5" key="1">
    <citation type="submission" date="2021-01" db="EMBL/GenBank/DDBJ databases">
        <title>Genomic Encyclopedia of Type Strains, Phase IV (KMG-IV): sequencing the most valuable type-strain genomes for metagenomic binning, comparative biology and taxonomic classification.</title>
        <authorList>
            <person name="Goeker M."/>
        </authorList>
    </citation>
    <scope>NUCLEOTIDE SEQUENCE [LARGE SCALE GENOMIC DNA]</scope>
    <source>
        <strain evidence="4 5">DSM 24834</strain>
    </source>
</reference>
<evidence type="ECO:0000259" key="3">
    <source>
        <dbReference type="Pfam" id="PF09335"/>
    </source>
</evidence>
<gene>
    <name evidence="4" type="ORF">JOC86_004349</name>
</gene>
<feature type="domain" description="VTT" evidence="3">
    <location>
        <begin position="32"/>
        <end position="157"/>
    </location>
</feature>
<dbReference type="EMBL" id="JAFBDZ010000005">
    <property type="protein sequence ID" value="MBM7587775.1"/>
    <property type="molecule type" value="Genomic_DNA"/>
</dbReference>
<dbReference type="PANTHER" id="PTHR42709">
    <property type="entry name" value="ALKALINE PHOSPHATASE LIKE PROTEIN"/>
    <property type="match status" value="1"/>
</dbReference>
<dbReference type="InterPro" id="IPR051311">
    <property type="entry name" value="DedA_domain"/>
</dbReference>
<keyword evidence="5" id="KW-1185">Reference proteome</keyword>